<dbReference type="InterPro" id="IPR000276">
    <property type="entry name" value="GPCR_Rhodpsn"/>
</dbReference>
<dbReference type="CDD" id="cd14993">
    <property type="entry name" value="7tmA_CCKR-like"/>
    <property type="match status" value="1"/>
</dbReference>
<evidence type="ECO:0000256" key="3">
    <source>
        <dbReference type="ARBA" id="ARBA00022692"/>
    </source>
</evidence>
<feature type="transmembrane region" description="Helical" evidence="11">
    <location>
        <begin position="288"/>
        <end position="306"/>
    </location>
</feature>
<feature type="transmembrane region" description="Helical" evidence="11">
    <location>
        <begin position="230"/>
        <end position="250"/>
    </location>
</feature>
<dbReference type="PANTHER" id="PTHR45695">
    <property type="entry name" value="LEUCOKININ RECEPTOR-RELATED"/>
    <property type="match status" value="1"/>
</dbReference>
<dbReference type="PROSITE" id="PS50262">
    <property type="entry name" value="G_PROTEIN_RECEP_F1_2"/>
    <property type="match status" value="1"/>
</dbReference>
<keyword evidence="6 11" id="KW-0472">Membrane</keyword>
<evidence type="ECO:0000256" key="1">
    <source>
        <dbReference type="ARBA" id="ARBA00004141"/>
    </source>
</evidence>
<feature type="transmembrane region" description="Helical" evidence="11">
    <location>
        <begin position="97"/>
        <end position="117"/>
    </location>
</feature>
<evidence type="ECO:0000256" key="6">
    <source>
        <dbReference type="ARBA" id="ARBA00023136"/>
    </source>
</evidence>
<evidence type="ECO:0000256" key="7">
    <source>
        <dbReference type="ARBA" id="ARBA00023170"/>
    </source>
</evidence>
<feature type="region of interest" description="Disordered" evidence="10">
    <location>
        <begin position="1"/>
        <end position="28"/>
    </location>
</feature>
<dbReference type="SMART" id="SM01381">
    <property type="entry name" value="7TM_GPCR_Srsx"/>
    <property type="match status" value="1"/>
</dbReference>
<dbReference type="FunFam" id="1.20.1070.10:FF:000291">
    <property type="entry name" value="Predicted protein"/>
    <property type="match status" value="1"/>
</dbReference>
<evidence type="ECO:0000256" key="9">
    <source>
        <dbReference type="RuleBase" id="RU000688"/>
    </source>
</evidence>
<evidence type="ECO:0000256" key="2">
    <source>
        <dbReference type="ARBA" id="ARBA00010663"/>
    </source>
</evidence>
<evidence type="ECO:0000313" key="13">
    <source>
        <dbReference type="EMBL" id="AKQ63064.1"/>
    </source>
</evidence>
<comment type="subcellular location">
    <subcellularLocation>
        <location evidence="1">Membrane</location>
        <topology evidence="1">Multi-pass membrane protein</topology>
    </subcellularLocation>
</comment>
<dbReference type="AlphaFoldDB" id="A0A0K0PUJ7"/>
<dbReference type="InterPro" id="IPR017452">
    <property type="entry name" value="GPCR_Rhodpsn_7TM"/>
</dbReference>
<dbReference type="InterPro" id="IPR000611">
    <property type="entry name" value="NPY_rcpt"/>
</dbReference>
<dbReference type="Gene3D" id="1.20.1070.10">
    <property type="entry name" value="Rhodopsin 7-helix transmembrane proteins"/>
    <property type="match status" value="1"/>
</dbReference>
<keyword evidence="7 9" id="KW-0675">Receptor</keyword>
<evidence type="ECO:0000259" key="12">
    <source>
        <dbReference type="PROSITE" id="PS50262"/>
    </source>
</evidence>
<dbReference type="GO" id="GO:0004983">
    <property type="term" value="F:neuropeptide Y receptor activity"/>
    <property type="evidence" value="ECO:0007669"/>
    <property type="project" value="InterPro"/>
</dbReference>
<feature type="transmembrane region" description="Helical" evidence="11">
    <location>
        <begin position="176"/>
        <end position="198"/>
    </location>
</feature>
<evidence type="ECO:0000256" key="4">
    <source>
        <dbReference type="ARBA" id="ARBA00022989"/>
    </source>
</evidence>
<organism evidence="13">
    <name type="scientific">Platynereis dumerilii</name>
    <name type="common">Dumeril's clam worm</name>
    <dbReference type="NCBI Taxonomy" id="6359"/>
    <lineage>
        <taxon>Eukaryota</taxon>
        <taxon>Metazoa</taxon>
        <taxon>Spiralia</taxon>
        <taxon>Lophotrochozoa</taxon>
        <taxon>Annelida</taxon>
        <taxon>Polychaeta</taxon>
        <taxon>Errantia</taxon>
        <taxon>Phyllodocida</taxon>
        <taxon>Nereididae</taxon>
        <taxon>Platynereis</taxon>
    </lineage>
</organism>
<dbReference type="PRINTS" id="PR00237">
    <property type="entry name" value="GPCRRHODOPSN"/>
</dbReference>
<keyword evidence="8 9" id="KW-0807">Transducer</keyword>
<keyword evidence="5 9" id="KW-0297">G-protein coupled receptor</keyword>
<dbReference type="PANTHER" id="PTHR45695:SF9">
    <property type="entry name" value="LEUCOKININ RECEPTOR"/>
    <property type="match status" value="1"/>
</dbReference>
<dbReference type="SUPFAM" id="SSF81321">
    <property type="entry name" value="Family A G protein-coupled receptor-like"/>
    <property type="match status" value="1"/>
</dbReference>
<dbReference type="PROSITE" id="PS00237">
    <property type="entry name" value="G_PROTEIN_RECEP_F1_1"/>
    <property type="match status" value="1"/>
</dbReference>
<evidence type="ECO:0000256" key="10">
    <source>
        <dbReference type="SAM" id="MobiDB-lite"/>
    </source>
</evidence>
<feature type="compositionally biased region" description="Polar residues" evidence="10">
    <location>
        <begin position="15"/>
        <end position="28"/>
    </location>
</feature>
<sequence length="382" mass="43574">MEVRATFHTIPPSQPTNMSGSGHQLENSGQQFLDPSDNLTQLVIAKFRSTLFLHTDPATIVLISLYLPIFLVAFLGNLLVLVVILPNRHMRSITNCFIVNLAIADLLVTVVCVPMAIGQSVYRPWIYGQFMCKITGYMQGVSVAASVFTIMMLSVDRYLAIRHPMTFRTYSNGRHALRLVVGVWLLSFAIMLPLIVVLRVDTIALPGADPLHFCKEAWRTPLSRQLYDSFLFIFMFIMPGCFVTISYSRLGCQLWSVSQQAQLYNRDTKVGKQQANHIMASRRQVARMLVFIAVLFAICWMPYHILSLYLDFVELGPNTDLMAVKVLPFTIWLGHSNSALNPILYCFMNNSFRRYTTRMLHCHRRKRRKPPDSPTWSCATPR</sequence>
<keyword evidence="4 11" id="KW-1133">Transmembrane helix</keyword>
<comment type="similarity">
    <text evidence="2 9">Belongs to the G-protein coupled receptor 1 family.</text>
</comment>
<feature type="transmembrane region" description="Helical" evidence="11">
    <location>
        <begin position="60"/>
        <end position="85"/>
    </location>
</feature>
<feature type="transmembrane region" description="Helical" evidence="11">
    <location>
        <begin position="326"/>
        <end position="348"/>
    </location>
</feature>
<dbReference type="EMBL" id="KP294010">
    <property type="protein sequence ID" value="AKQ63064.1"/>
    <property type="molecule type" value="mRNA"/>
</dbReference>
<keyword evidence="3 9" id="KW-0812">Transmembrane</keyword>
<reference evidence="13" key="1">
    <citation type="journal article" date="2015" name="Cell Rep.">
        <title>Large-Scale Combinatorial Deorphanization of Platynereis Neuropeptide GPCRs.</title>
        <authorList>
            <person name="Bauknecht P.M."/>
            <person name="Jekely G."/>
        </authorList>
    </citation>
    <scope>NUCLEOTIDE SEQUENCE</scope>
</reference>
<name>A0A0K0PUJ7_PLADU</name>
<dbReference type="PRINTS" id="PR01012">
    <property type="entry name" value="NRPEPTIDEYR"/>
</dbReference>
<proteinExistence type="evidence at transcript level"/>
<dbReference type="Pfam" id="PF00001">
    <property type="entry name" value="7tm_1"/>
    <property type="match status" value="1"/>
</dbReference>
<feature type="domain" description="G-protein coupled receptors family 1 profile" evidence="12">
    <location>
        <begin position="76"/>
        <end position="345"/>
    </location>
</feature>
<accession>A0A0K0PUJ7</accession>
<evidence type="ECO:0000256" key="11">
    <source>
        <dbReference type="SAM" id="Phobius"/>
    </source>
</evidence>
<dbReference type="GO" id="GO:0005886">
    <property type="term" value="C:plasma membrane"/>
    <property type="evidence" value="ECO:0007669"/>
    <property type="project" value="TreeGrafter"/>
</dbReference>
<evidence type="ECO:0000256" key="5">
    <source>
        <dbReference type="ARBA" id="ARBA00023040"/>
    </source>
</evidence>
<protein>
    <submittedName>
        <fullName evidence="13">Orphan G-protein coupled receptor 58</fullName>
    </submittedName>
</protein>
<feature type="transmembrane region" description="Helical" evidence="11">
    <location>
        <begin position="137"/>
        <end position="155"/>
    </location>
</feature>
<evidence type="ECO:0000256" key="8">
    <source>
        <dbReference type="ARBA" id="ARBA00023224"/>
    </source>
</evidence>